<evidence type="ECO:0000313" key="1">
    <source>
        <dbReference type="EMBL" id="KII70932.1"/>
    </source>
</evidence>
<protein>
    <submittedName>
        <fullName evidence="1">Uncharacterized protein</fullName>
    </submittedName>
</protein>
<name>A0A0C2NAH4_THEKT</name>
<organism evidence="1 2">
    <name type="scientific">Thelohanellus kitauei</name>
    <name type="common">Myxosporean</name>
    <dbReference type="NCBI Taxonomy" id="669202"/>
    <lineage>
        <taxon>Eukaryota</taxon>
        <taxon>Metazoa</taxon>
        <taxon>Cnidaria</taxon>
        <taxon>Myxozoa</taxon>
        <taxon>Myxosporea</taxon>
        <taxon>Bivalvulida</taxon>
        <taxon>Platysporina</taxon>
        <taxon>Myxobolidae</taxon>
        <taxon>Thelohanellus</taxon>
    </lineage>
</organism>
<comment type="caution">
    <text evidence="1">The sequence shown here is derived from an EMBL/GenBank/DDBJ whole genome shotgun (WGS) entry which is preliminary data.</text>
</comment>
<proteinExistence type="predicted"/>
<dbReference type="Proteomes" id="UP000031668">
    <property type="component" value="Unassembled WGS sequence"/>
</dbReference>
<dbReference type="AlphaFoldDB" id="A0A0C2NAH4"/>
<accession>A0A0C2NAH4</accession>
<evidence type="ECO:0000313" key="2">
    <source>
        <dbReference type="Proteomes" id="UP000031668"/>
    </source>
</evidence>
<dbReference type="EMBL" id="JWZT01001930">
    <property type="protein sequence ID" value="KII70932.1"/>
    <property type="molecule type" value="Genomic_DNA"/>
</dbReference>
<keyword evidence="2" id="KW-1185">Reference proteome</keyword>
<gene>
    <name evidence="1" type="ORF">RF11_13189</name>
</gene>
<reference evidence="1 2" key="1">
    <citation type="journal article" date="2014" name="Genome Biol. Evol.">
        <title>The genome of the myxosporean Thelohanellus kitauei shows adaptations to nutrient acquisition within its fish host.</title>
        <authorList>
            <person name="Yang Y."/>
            <person name="Xiong J."/>
            <person name="Zhou Z."/>
            <person name="Huo F."/>
            <person name="Miao W."/>
            <person name="Ran C."/>
            <person name="Liu Y."/>
            <person name="Zhang J."/>
            <person name="Feng J."/>
            <person name="Wang M."/>
            <person name="Wang M."/>
            <person name="Wang L."/>
            <person name="Yao B."/>
        </authorList>
    </citation>
    <scope>NUCLEOTIDE SEQUENCE [LARGE SCALE GENOMIC DNA]</scope>
    <source>
        <strain evidence="1">Wuqing</strain>
    </source>
</reference>
<sequence length="321" mass="38094">MVVLKCCSYYSKVFKMVQDSYPQDFSRCLIYVVYSFSKINFPSPTVYHILKYYFQIIGDQLLDDDTQIPFLLHVFSGIFVSTNELNKLDVEIGHEIARLCDGRRHSHKLCCILLSKVPETDQTIHCVKRCIRFCDYLVQTSNNEKSFEFFGYFLTHIFNYTMKNCEKVVKIEILQIIFILFLRSNIFTTDEEIFCNLLQTAHEISNVQQMKKIILKILECMGKRHKNLIIKIFNMYIRQNLMDYLVIFDNITTNINFFAKIEISCILNRLISKKEKYPNDVYKSVVPFQKYCHDLLNNPTDDVLKIQFKVFQVAMIFKDYK</sequence>